<gene>
    <name evidence="6" type="ORF">METZ01_LOCUS91283</name>
</gene>
<dbReference type="SUPFAM" id="SSF51316">
    <property type="entry name" value="Mss4-like"/>
    <property type="match status" value="1"/>
</dbReference>
<organism evidence="6">
    <name type="scientific">marine metagenome</name>
    <dbReference type="NCBI Taxonomy" id="408172"/>
    <lineage>
        <taxon>unclassified sequences</taxon>
        <taxon>metagenomes</taxon>
        <taxon>ecological metagenomes</taxon>
    </lineage>
</organism>
<name>A0A381VDJ9_9ZZZZ</name>
<dbReference type="EMBL" id="UINC01008543">
    <property type="protein sequence ID" value="SVA38429.1"/>
    <property type="molecule type" value="Genomic_DNA"/>
</dbReference>
<dbReference type="Gene3D" id="3.90.1590.10">
    <property type="entry name" value="glutathione-dependent formaldehyde- activating enzyme (gfa)"/>
    <property type="match status" value="1"/>
</dbReference>
<reference evidence="6" key="1">
    <citation type="submission" date="2018-05" db="EMBL/GenBank/DDBJ databases">
        <authorList>
            <person name="Lanie J.A."/>
            <person name="Ng W.-L."/>
            <person name="Kazmierczak K.M."/>
            <person name="Andrzejewski T.M."/>
            <person name="Davidsen T.M."/>
            <person name="Wayne K.J."/>
            <person name="Tettelin H."/>
            <person name="Glass J.I."/>
            <person name="Rusch D."/>
            <person name="Podicherti R."/>
            <person name="Tsui H.-C.T."/>
            <person name="Winkler M.E."/>
        </authorList>
    </citation>
    <scope>NUCLEOTIDE SEQUENCE</scope>
</reference>
<dbReference type="GO" id="GO:0016846">
    <property type="term" value="F:carbon-sulfur lyase activity"/>
    <property type="evidence" value="ECO:0007669"/>
    <property type="project" value="InterPro"/>
</dbReference>
<evidence type="ECO:0000256" key="4">
    <source>
        <dbReference type="ARBA" id="ARBA00023239"/>
    </source>
</evidence>
<keyword evidence="4" id="KW-0456">Lyase</keyword>
<evidence type="ECO:0000256" key="1">
    <source>
        <dbReference type="ARBA" id="ARBA00005495"/>
    </source>
</evidence>
<comment type="similarity">
    <text evidence="1">Belongs to the Gfa family.</text>
</comment>
<keyword evidence="3" id="KW-0862">Zinc</keyword>
<evidence type="ECO:0000313" key="6">
    <source>
        <dbReference type="EMBL" id="SVA38429.1"/>
    </source>
</evidence>
<protein>
    <recommendedName>
        <fullName evidence="5">CENP-V/GFA domain-containing protein</fullName>
    </recommendedName>
</protein>
<evidence type="ECO:0000259" key="5">
    <source>
        <dbReference type="Pfam" id="PF04828"/>
    </source>
</evidence>
<accession>A0A381VDJ9</accession>
<sequence>MTGDPALNPLTSSGINGVLSADPHACGWFCQTGSGPAFGMSMWVRQDDFNLTQSRGLLLGVLKSFVRTVDSGAKIEGFFCGSCGVRIYTKAALLDSKHIVLKPGTLQDTDDLRPSADIWIQSKQEWFELPTNTKHFHGQPLPEKLFGSYEEVKLS</sequence>
<proteinExistence type="inferred from homology"/>
<dbReference type="PANTHER" id="PTHR33337">
    <property type="entry name" value="GFA DOMAIN-CONTAINING PROTEIN"/>
    <property type="match status" value="1"/>
</dbReference>
<dbReference type="Pfam" id="PF04828">
    <property type="entry name" value="GFA"/>
    <property type="match status" value="1"/>
</dbReference>
<dbReference type="InterPro" id="IPR011057">
    <property type="entry name" value="Mss4-like_sf"/>
</dbReference>
<dbReference type="GO" id="GO:0046872">
    <property type="term" value="F:metal ion binding"/>
    <property type="evidence" value="ECO:0007669"/>
    <property type="project" value="UniProtKB-KW"/>
</dbReference>
<dbReference type="AlphaFoldDB" id="A0A381VDJ9"/>
<dbReference type="InterPro" id="IPR006913">
    <property type="entry name" value="CENP-V/GFA"/>
</dbReference>
<feature type="domain" description="CENP-V/GFA" evidence="5">
    <location>
        <begin position="30"/>
        <end position="122"/>
    </location>
</feature>
<evidence type="ECO:0000256" key="3">
    <source>
        <dbReference type="ARBA" id="ARBA00022833"/>
    </source>
</evidence>
<dbReference type="PANTHER" id="PTHR33337:SF30">
    <property type="entry name" value="DUF636 DOMAIN PROTEIN (AFU_ORTHOLOGUE AFUA_1G03180)"/>
    <property type="match status" value="1"/>
</dbReference>
<evidence type="ECO:0000256" key="2">
    <source>
        <dbReference type="ARBA" id="ARBA00022723"/>
    </source>
</evidence>
<keyword evidence="2" id="KW-0479">Metal-binding</keyword>